<sequence length="500" mass="57184">MHTPDLHHRHSPRLLTIDIMPKPLPPETRRKIIDFDPFAPNSPSIEEFCSRLKISRRSFYNIRNRYQQDANAALHPHSSAPITARRTYDESITSTLLSIRARLKAQGWEYGPISIRFEGISTGELTAPIPSVSTIARLLRAAGAVESNPKKRPKSSVVRFQRGQAMEMWQIDGFIYTLHDTDLTRVTIYQILDDATRFDVGTCVFPANENSVDARTALEQAIAHFGAPHELLSDNGSAFNRMRQGYVGSLESYLATVGCLSITGKPGHPQTQGKNERSHRTLFRFLQAHQPHTLEECAHYIEQFRDHYNNRRPHQGLPNNLTPAAAWEIVGCVEQQPPIDPVVLQQQADHYARRRIEKQSDVPLVRQEESVPVSKMQQTEQRRRVRRFGKKPVDPDVFTFAGNNQKVVFQGMRISVPRTMRDREFYRTVTATELGFWDAITGELELSIPLPVVAIARGKSYINSYNIRGVWMQHPTPLWQRKRDEAEKRFKSIDPGDLLR</sequence>
<keyword evidence="4" id="KW-1185">Reference proteome</keyword>
<accession>Q6M2K8</accession>
<dbReference type="EMBL" id="BA000036">
    <property type="protein sequence ID" value="BAC00025.1"/>
    <property type="molecule type" value="Genomic_DNA"/>
</dbReference>
<dbReference type="InterPro" id="IPR009057">
    <property type="entry name" value="Homeodomain-like_sf"/>
</dbReference>
<dbReference type="SUPFAM" id="SSF46689">
    <property type="entry name" value="Homeodomain-like"/>
    <property type="match status" value="1"/>
</dbReference>
<dbReference type="KEGG" id="cgl:Cgl2631"/>
<dbReference type="Gene3D" id="3.30.420.10">
    <property type="entry name" value="Ribonuclease H-like superfamily/Ribonuclease H"/>
    <property type="match status" value="1"/>
</dbReference>
<dbReference type="AlphaFoldDB" id="Q8NL32"/>
<dbReference type="PATRIC" id="fig|196627.13.peg.2567"/>
<dbReference type="Pfam" id="PF13683">
    <property type="entry name" value="rve_3"/>
    <property type="match status" value="1"/>
</dbReference>
<proteinExistence type="predicted"/>
<evidence type="ECO:0000313" key="4">
    <source>
        <dbReference type="Proteomes" id="UP000000582"/>
    </source>
</evidence>
<dbReference type="InterPro" id="IPR012337">
    <property type="entry name" value="RNaseH-like_sf"/>
</dbReference>
<evidence type="ECO:0000259" key="1">
    <source>
        <dbReference type="PROSITE" id="PS50994"/>
    </source>
</evidence>
<dbReference type="PANTHER" id="PTHR35004:SF7">
    <property type="entry name" value="INTEGRASE PROTEIN"/>
    <property type="match status" value="1"/>
</dbReference>
<dbReference type="KEGG" id="cgb:cg2914"/>
<reference evidence="2" key="1">
    <citation type="submission" date="2002-05" db="EMBL/GenBank/DDBJ databases">
        <title>Complete genomic sequence of Corynebacterium glutamicum ATCC 13032.</title>
        <authorList>
            <person name="Nakagawa S."/>
        </authorList>
    </citation>
    <scope>NUCLEOTIDE SEQUENCE [LARGE SCALE GENOMIC DNA]</scope>
    <source>
        <strain evidence="2">ATCC 13032</strain>
    </source>
</reference>
<evidence type="ECO:0000313" key="3">
    <source>
        <dbReference type="EMBL" id="BAC00025.1"/>
    </source>
</evidence>
<dbReference type="KEGG" id="cgb:cg0824"/>
<dbReference type="eggNOG" id="COG2801">
    <property type="taxonomic scope" value="Bacteria"/>
</dbReference>
<dbReference type="InterPro" id="IPR036397">
    <property type="entry name" value="RNaseH_sf"/>
</dbReference>
<evidence type="ECO:0000313" key="2">
    <source>
        <dbReference type="EMBL" id="BAB98111.1"/>
    </source>
</evidence>
<dbReference type="InterPro" id="IPR001584">
    <property type="entry name" value="Integrase_cat-core"/>
</dbReference>
<accession>Q8NL32</accession>
<dbReference type="Proteomes" id="UP000000582">
    <property type="component" value="Chromosome"/>
</dbReference>
<name>Q8NL32_CORGL</name>
<organism evidence="2 4">
    <name type="scientific">Corynebacterium glutamicum (strain ATCC 13032 / DSM 20300 / JCM 1318 / BCRC 11384 / CCUG 27702 / LMG 3730 / NBRC 12168 / NCIMB 10025 / NRRL B-2784 / 534)</name>
    <dbReference type="NCBI Taxonomy" id="196627"/>
    <lineage>
        <taxon>Bacteria</taxon>
        <taxon>Bacillati</taxon>
        <taxon>Actinomycetota</taxon>
        <taxon>Actinomycetes</taxon>
        <taxon>Mycobacteriales</taxon>
        <taxon>Corynebacteriaceae</taxon>
        <taxon>Corynebacterium</taxon>
    </lineage>
</organism>
<dbReference type="KEGG" id="cgl:Cgl0718"/>
<dbReference type="OrthoDB" id="568335at2"/>
<dbReference type="PANTHER" id="PTHR35004">
    <property type="entry name" value="TRANSPOSASE RV3428C-RELATED"/>
    <property type="match status" value="1"/>
</dbReference>
<dbReference type="EMBL" id="BA000036">
    <property type="protein sequence ID" value="BAB98111.1"/>
    <property type="molecule type" value="Genomic_DNA"/>
</dbReference>
<gene>
    <name evidence="2" type="ordered locus">Cgl0718</name>
    <name evidence="3" type="ordered locus">Cgl2631</name>
</gene>
<dbReference type="PROSITE" id="PS50994">
    <property type="entry name" value="INTEGRASE"/>
    <property type="match status" value="1"/>
</dbReference>
<dbReference type="HOGENOM" id="CLU_044693_0_0_11"/>
<dbReference type="BioCyc" id="CORYNE:G18NG-12248-MONOMER"/>
<reference evidence="4" key="2">
    <citation type="journal article" date="2003" name="Appl. Microbiol. Biotechnol.">
        <title>The Corynebacterium glutamicum genome: features and impacts on biotechnological processes.</title>
        <authorList>
            <person name="Ikeda M."/>
            <person name="Nakagawa S."/>
        </authorList>
    </citation>
    <scope>NUCLEOTIDE SEQUENCE [LARGE SCALE GENOMIC DNA]</scope>
    <source>
        <strain evidence="4">ATCC 13032 / DSM 20300 / BCRC 11384 / JCM 1318 / LMG 3730 / NCIMB 10025</strain>
    </source>
</reference>
<dbReference type="GO" id="GO:0015074">
    <property type="term" value="P:DNA integration"/>
    <property type="evidence" value="ECO:0007669"/>
    <property type="project" value="InterPro"/>
</dbReference>
<protein>
    <submittedName>
        <fullName evidence="2">Predicted transposase</fullName>
    </submittedName>
</protein>
<feature type="domain" description="Integrase catalytic" evidence="1">
    <location>
        <begin position="149"/>
        <end position="331"/>
    </location>
</feature>
<dbReference type="BioCyc" id="CORYNE:G18NG-10280-MONOMER"/>
<accession>Q6M761</accession>
<dbReference type="STRING" id="196627.cg0824"/>
<dbReference type="GO" id="GO:0003676">
    <property type="term" value="F:nucleic acid binding"/>
    <property type="evidence" value="ECO:0007669"/>
    <property type="project" value="InterPro"/>
</dbReference>
<dbReference type="SUPFAM" id="SSF53098">
    <property type="entry name" value="Ribonuclease H-like"/>
    <property type="match status" value="1"/>
</dbReference>